<evidence type="ECO:0000256" key="10">
    <source>
        <dbReference type="ARBA" id="ARBA00023136"/>
    </source>
</evidence>
<evidence type="ECO:0000256" key="1">
    <source>
        <dbReference type="ARBA" id="ARBA00004323"/>
    </source>
</evidence>
<accession>A0A9D3LLH3</accession>
<dbReference type="Gene3D" id="3.90.1480.20">
    <property type="entry name" value="Glycosyl transferase family 29"/>
    <property type="match status" value="1"/>
</dbReference>
<evidence type="ECO:0000313" key="20">
    <source>
        <dbReference type="Proteomes" id="UP001044222"/>
    </source>
</evidence>
<reference evidence="19" key="1">
    <citation type="submission" date="2021-01" db="EMBL/GenBank/DDBJ databases">
        <title>A chromosome-scale assembly of European eel, Anguilla anguilla.</title>
        <authorList>
            <person name="Henkel C."/>
            <person name="Jong-Raadsen S.A."/>
            <person name="Dufour S."/>
            <person name="Weltzien F.-A."/>
            <person name="Palstra A.P."/>
            <person name="Pelster B."/>
            <person name="Spaink H.P."/>
            <person name="Van Den Thillart G.E."/>
            <person name="Jansen H."/>
            <person name="Zahm M."/>
            <person name="Klopp C."/>
            <person name="Cedric C."/>
            <person name="Louis A."/>
            <person name="Berthelot C."/>
            <person name="Parey E."/>
            <person name="Roest Crollius H."/>
            <person name="Montfort J."/>
            <person name="Robinson-Rechavi M."/>
            <person name="Bucao C."/>
            <person name="Bouchez O."/>
            <person name="Gislard M."/>
            <person name="Lluch J."/>
            <person name="Milhes M."/>
            <person name="Lampietro C."/>
            <person name="Lopez Roques C."/>
            <person name="Donnadieu C."/>
            <person name="Braasch I."/>
            <person name="Desvignes T."/>
            <person name="Postlethwait J."/>
            <person name="Bobe J."/>
            <person name="Guiguen Y."/>
            <person name="Dirks R."/>
        </authorList>
    </citation>
    <scope>NUCLEOTIDE SEQUENCE</scope>
    <source>
        <strain evidence="19">Tag_6206</strain>
        <tissue evidence="19">Liver</tissue>
    </source>
</reference>
<dbReference type="InterPro" id="IPR012163">
    <property type="entry name" value="Sialyl_trans"/>
</dbReference>
<keyword evidence="20" id="KW-1185">Reference proteome</keyword>
<keyword evidence="5" id="KW-0808">Transferase</keyword>
<evidence type="ECO:0000256" key="16">
    <source>
        <dbReference type="ARBA" id="ARBA00052285"/>
    </source>
</evidence>
<dbReference type="AlphaFoldDB" id="A0A9D3LLH3"/>
<keyword evidence="11" id="KW-1015">Disulfide bond</keyword>
<evidence type="ECO:0000256" key="8">
    <source>
        <dbReference type="ARBA" id="ARBA00022989"/>
    </source>
</evidence>
<dbReference type="InterPro" id="IPR038578">
    <property type="entry name" value="GT29-like_sf"/>
</dbReference>
<comment type="caution">
    <text evidence="19">The sequence shown here is derived from an EMBL/GenBank/DDBJ whole genome shotgun (WGS) entry which is preliminary data.</text>
</comment>
<dbReference type="FunFam" id="3.90.1480.20:FF:000015">
    <property type="entry name" value="Lactosylceramide alpha-2,3-sialyltransferase"/>
    <property type="match status" value="1"/>
</dbReference>
<dbReference type="GO" id="GO:0000139">
    <property type="term" value="C:Golgi membrane"/>
    <property type="evidence" value="ECO:0007669"/>
    <property type="project" value="UniProtKB-SubCell"/>
</dbReference>
<comment type="catalytic activity">
    <reaction evidence="15">
        <text>a 3-O-[N-acetyl-alpha-neuraminyl-(2-&gt;3)-beta-D-galactosyl-(1-&gt;3)-N-acetyl-alpha-D-galactosaminyl]-L-threonyl-[protein] + CMP-N-acetyl-beta-neuraminate = a 3-O-{alpha-Neu5Ac-(2-&gt;3)-beta-D-Gal-(1-&gt;3)-[alpha-Neu5Ac-(2-&gt;6)]-alpha-D-GalNAc}-L-threonyl-[protein] + CMP + H(+)</text>
        <dbReference type="Rhea" id="RHEA:81659"/>
        <dbReference type="Rhea" id="RHEA-COMP:14417"/>
        <dbReference type="Rhea" id="RHEA-COMP:16763"/>
        <dbReference type="ChEBI" id="CHEBI:15378"/>
        <dbReference type="ChEBI" id="CHEBI:57812"/>
        <dbReference type="ChEBI" id="CHEBI:60377"/>
        <dbReference type="ChEBI" id="CHEBI:139598"/>
        <dbReference type="ChEBI" id="CHEBI:156398"/>
    </reaction>
    <physiologicalReaction direction="left-to-right" evidence="15">
        <dbReference type="Rhea" id="RHEA:81660"/>
    </physiologicalReaction>
</comment>
<keyword evidence="10 18" id="KW-0472">Membrane</keyword>
<evidence type="ECO:0000256" key="18">
    <source>
        <dbReference type="SAM" id="Phobius"/>
    </source>
</evidence>
<evidence type="ECO:0000313" key="19">
    <source>
        <dbReference type="EMBL" id="KAG5832699.1"/>
    </source>
</evidence>
<dbReference type="PANTHER" id="PTHR45941:SF4">
    <property type="entry name" value="ST6 N-ACETYLGALACTOSAMINIDE ALPHA-2,6-SIALYLTRANSFERASE 2"/>
    <property type="match status" value="1"/>
</dbReference>
<evidence type="ECO:0000256" key="6">
    <source>
        <dbReference type="ARBA" id="ARBA00022692"/>
    </source>
</evidence>
<keyword evidence="4" id="KW-0328">Glycosyltransferase</keyword>
<comment type="catalytic activity">
    <reaction evidence="13">
        <text>a beta-D-galactosyl-(1-&gt;3)-N-acetyl-alpha-D-galactosaminyl derivative + CMP-N-acetyl-beta-neuraminate = a beta-D-galactosyl-(1-&gt;3)-[N-acetyl-alpha-neuraminyl-(2-&gt;6)]-N-acetyl-alpha-D-galactosaminyl derivative + CMP + H(+)</text>
        <dbReference type="Rhea" id="RHEA:11136"/>
        <dbReference type="ChEBI" id="CHEBI:15378"/>
        <dbReference type="ChEBI" id="CHEBI:57812"/>
        <dbReference type="ChEBI" id="CHEBI:60377"/>
        <dbReference type="ChEBI" id="CHEBI:133470"/>
        <dbReference type="ChEBI" id="CHEBI:140764"/>
        <dbReference type="EC" id="2.4.3.3"/>
    </reaction>
    <physiologicalReaction direction="left-to-right" evidence="13">
        <dbReference type="Rhea" id="RHEA:11137"/>
    </physiologicalReaction>
</comment>
<dbReference type="Proteomes" id="UP001044222">
    <property type="component" value="Chromosome 17"/>
</dbReference>
<evidence type="ECO:0000256" key="17">
    <source>
        <dbReference type="PIRSR" id="PIRSR005557-2"/>
    </source>
</evidence>
<protein>
    <recommendedName>
        <fullName evidence="14">alpha-N-acetylgalactosaminide alpha-2,6-sialyltransferase</fullName>
        <ecNumber evidence="14">2.4.3.3</ecNumber>
    </recommendedName>
</protein>
<evidence type="ECO:0000256" key="5">
    <source>
        <dbReference type="ARBA" id="ARBA00022679"/>
    </source>
</evidence>
<evidence type="ECO:0000256" key="2">
    <source>
        <dbReference type="ARBA" id="ARBA00004922"/>
    </source>
</evidence>
<evidence type="ECO:0000256" key="11">
    <source>
        <dbReference type="ARBA" id="ARBA00023157"/>
    </source>
</evidence>
<name>A0A9D3LLH3_ANGAN</name>
<feature type="transmembrane region" description="Helical" evidence="18">
    <location>
        <begin position="41"/>
        <end position="62"/>
    </location>
</feature>
<sequence length="414" mass="47739">MVRTFIDLWSADGDKRGKRRRFLDSDWHPRDGTMIGWIRKVLALACVCMCVLLLADMSIGIFDQPWSKLHRLSTTEANETGSANSLFYIGDTYASDDEVSQTSCSNGIRARVSQTEFESAFLKDVPVLQWYKHLSKNEHERLRKYPGAHGWRGVSFLDLVDTLSALNTSANRVMFDDWNQRSEGSSCIRCAVIGNGGILHGSKKGQEIDQHHYVFRVNGAVIAGHEEDVGSRTSLYTFSTNTLRNSMRGYARAGFRGPPQSEETRYVFIPDQGRDYTILRAVASRTQMMTGPEKNKMPPAYFGKTATAMKFKIYHPDFIRYIRNRFLRSRLLKGRFREWYRPTTGAVMLMAAMHTCDQVDAYGFITPDYKNYSDHYYDKGFRPLRFYANHDMRLELKLWQQLHQAGLINLYMRK</sequence>
<dbReference type="EMBL" id="JAFIRN010000017">
    <property type="protein sequence ID" value="KAG5832699.1"/>
    <property type="molecule type" value="Genomic_DNA"/>
</dbReference>
<comment type="catalytic activity">
    <reaction evidence="16">
        <text>a 3-O-[N-acetyl-alpha-D-galactosaminyl]-L-threonyl-[protein] + CMP-N-acetyl-beta-neuraminate = a 3-O-[N-acetyl-alpha-neuraminosyl-(2-&gt;6)-N-acetyl-alpha-D-galactosaminyl]-L-threonyl-[protein] + CMP + H(+)</text>
        <dbReference type="Rhea" id="RHEA:81643"/>
        <dbReference type="Rhea" id="RHEA-COMP:11689"/>
        <dbReference type="Rhea" id="RHEA-COMP:19720"/>
        <dbReference type="ChEBI" id="CHEBI:15378"/>
        <dbReference type="ChEBI" id="CHEBI:57812"/>
        <dbReference type="ChEBI" id="CHEBI:60377"/>
        <dbReference type="ChEBI" id="CHEBI:87075"/>
        <dbReference type="ChEBI" id="CHEBI:231970"/>
    </reaction>
    <physiologicalReaction direction="left-to-right" evidence="16">
        <dbReference type="Rhea" id="RHEA:81644"/>
    </physiologicalReaction>
</comment>
<keyword evidence="9" id="KW-0333">Golgi apparatus</keyword>
<keyword evidence="7" id="KW-0735">Signal-anchor</keyword>
<feature type="disulfide bond" evidence="17">
    <location>
        <begin position="190"/>
        <end position="356"/>
    </location>
</feature>
<comment type="pathway">
    <text evidence="2">Protein modification; protein glycosylation.</text>
</comment>
<evidence type="ECO:0000256" key="12">
    <source>
        <dbReference type="ARBA" id="ARBA00023180"/>
    </source>
</evidence>
<dbReference type="PIRSF" id="PIRSF005557">
    <property type="entry name" value="Sialyl_trans"/>
    <property type="match status" value="1"/>
</dbReference>
<keyword evidence="6 18" id="KW-0812">Transmembrane</keyword>
<proteinExistence type="inferred from homology"/>
<evidence type="ECO:0000256" key="15">
    <source>
        <dbReference type="ARBA" id="ARBA00050664"/>
    </source>
</evidence>
<dbReference type="InterPro" id="IPR001675">
    <property type="entry name" value="Glyco_trans_29"/>
</dbReference>
<comment type="subcellular location">
    <subcellularLocation>
        <location evidence="1">Golgi apparatus membrane</location>
        <topology evidence="1">Single-pass type II membrane protein</topology>
    </subcellularLocation>
</comment>
<gene>
    <name evidence="19" type="ORF">ANANG_G00293910</name>
</gene>
<dbReference type="PANTHER" id="PTHR45941">
    <property type="entry name" value="ALPHA-N-ACETYLGALACTOSAMINIDE ALPHA-2,6-SIALYLTRANSFERASE 2-LIKE-RELATED"/>
    <property type="match status" value="1"/>
</dbReference>
<dbReference type="Pfam" id="PF00777">
    <property type="entry name" value="Glyco_transf_29"/>
    <property type="match status" value="1"/>
</dbReference>
<organism evidence="19 20">
    <name type="scientific">Anguilla anguilla</name>
    <name type="common">European freshwater eel</name>
    <name type="synonym">Muraena anguilla</name>
    <dbReference type="NCBI Taxonomy" id="7936"/>
    <lineage>
        <taxon>Eukaryota</taxon>
        <taxon>Metazoa</taxon>
        <taxon>Chordata</taxon>
        <taxon>Craniata</taxon>
        <taxon>Vertebrata</taxon>
        <taxon>Euteleostomi</taxon>
        <taxon>Actinopterygii</taxon>
        <taxon>Neopterygii</taxon>
        <taxon>Teleostei</taxon>
        <taxon>Anguilliformes</taxon>
        <taxon>Anguillidae</taxon>
        <taxon>Anguilla</taxon>
    </lineage>
</organism>
<keyword evidence="8 18" id="KW-1133">Transmembrane helix</keyword>
<evidence type="ECO:0000256" key="4">
    <source>
        <dbReference type="ARBA" id="ARBA00022676"/>
    </source>
</evidence>
<comment type="similarity">
    <text evidence="3">Belongs to the glycosyltransferase 29 family.</text>
</comment>
<evidence type="ECO:0000256" key="14">
    <source>
        <dbReference type="ARBA" id="ARBA00039109"/>
    </source>
</evidence>
<dbReference type="GO" id="GO:0001665">
    <property type="term" value="F:alpha-N-acetylgalactosaminide alpha-2,6-sialyltransferase activity"/>
    <property type="evidence" value="ECO:0007669"/>
    <property type="project" value="UniProtKB-EC"/>
</dbReference>
<evidence type="ECO:0000256" key="7">
    <source>
        <dbReference type="ARBA" id="ARBA00022968"/>
    </source>
</evidence>
<evidence type="ECO:0000256" key="13">
    <source>
        <dbReference type="ARBA" id="ARBA00036348"/>
    </source>
</evidence>
<evidence type="ECO:0000256" key="3">
    <source>
        <dbReference type="ARBA" id="ARBA00006003"/>
    </source>
</evidence>
<keyword evidence="12" id="KW-0325">Glycoprotein</keyword>
<dbReference type="EC" id="2.4.3.3" evidence="14"/>
<evidence type="ECO:0000256" key="9">
    <source>
        <dbReference type="ARBA" id="ARBA00023034"/>
    </source>
</evidence>